<name>A0ABZ2I9V1_9CAUL</name>
<evidence type="ECO:0008006" key="3">
    <source>
        <dbReference type="Google" id="ProtNLM"/>
    </source>
</evidence>
<organism evidence="1 2">
    <name type="scientific">Brevundimonas olei</name>
    <dbReference type="NCBI Taxonomy" id="657642"/>
    <lineage>
        <taxon>Bacteria</taxon>
        <taxon>Pseudomonadati</taxon>
        <taxon>Pseudomonadota</taxon>
        <taxon>Alphaproteobacteria</taxon>
        <taxon>Caulobacterales</taxon>
        <taxon>Caulobacteraceae</taxon>
        <taxon>Brevundimonas</taxon>
    </lineage>
</organism>
<gene>
    <name evidence="1" type="ORF">V8J38_11140</name>
</gene>
<keyword evidence="2" id="KW-1185">Reference proteome</keyword>
<reference evidence="1 2" key="1">
    <citation type="submission" date="2024-02" db="EMBL/GenBank/DDBJ databases">
        <title>Distribution and functional of Brevundimonas-related endobacteria within Verticillium dahliae.</title>
        <authorList>
            <person name="Zeng H."/>
        </authorList>
    </citation>
    <scope>NUCLEOTIDE SEQUENCE [LARGE SCALE GENOMIC DNA]</scope>
    <source>
        <strain evidence="1 2">TRM 44200</strain>
    </source>
</reference>
<dbReference type="RefSeq" id="WP_338575709.1">
    <property type="nucleotide sequence ID" value="NZ_CP146369.1"/>
</dbReference>
<proteinExistence type="predicted"/>
<protein>
    <recommendedName>
        <fullName evidence="3">Tip attachment protein J domain-containing protein</fullName>
    </recommendedName>
</protein>
<evidence type="ECO:0000313" key="1">
    <source>
        <dbReference type="EMBL" id="WWT53808.1"/>
    </source>
</evidence>
<accession>A0ABZ2I9V1</accession>
<evidence type="ECO:0000313" key="2">
    <source>
        <dbReference type="Proteomes" id="UP001363460"/>
    </source>
</evidence>
<dbReference type="EMBL" id="CP146369">
    <property type="protein sequence ID" value="WWT53808.1"/>
    <property type="molecule type" value="Genomic_DNA"/>
</dbReference>
<sequence>MRTDLQARNEGARRFRNALLLAGGGFRRRWGTVDLAGLSGISRLETYGIGDGDERLLVFGGGQFQVRNLDGSLVQSLTSGVPWGVIHLNSMQVAIEDGKIIVTSNSFAPHLLSLNAGTWSIAPLSFSDGLNGAKLQPYWRFVERGVSLTPSGYSGSVSLTTSAAFFTAQHVGSRIRYTGVEIQITAVTNATSATGTVIGSLKPTLTLTVGSTAGFSIGQEVQGKDTQIRGVVSAVSGSTLTVQMLDGFTPFDTAEKLVGPTAETSISAVGTAATPAATTDWDEALISAARGYPGACALHRNRLLLGDFPSAQNVMAASATGDIQDFSTGTGLETDAIIERVGRETSLGLRHFGSTEQLLMFTEAGPYYVPEQVAAPLSPSNFELLKIGPEAAAAPQPLLVSEGMAFIERDSGRLMICIPTGNVRRSWEIADLSELAFHLMGEPVEIELVSAGTESDRLVTLLRSDGQIAPLSYRRSAQFSGWGLWTTTGAWKSLVVAGGFLFVVSARIVNGSPVYRLERFDPSAWADDMVSLSSPTTAVPLYANRTVGVWSGPSKIGEFPVNASGVIQGLDESVGPVQVGLDFPVTVETMPPVDQQRGLRPMMKITRADIDAVESVGFKVEGRDPSGWSGATVAGAVTPTTGVRRFRPLGRRKYPTITITQDVGGPLEIRSITMEVTS</sequence>
<dbReference type="Proteomes" id="UP001363460">
    <property type="component" value="Chromosome"/>
</dbReference>